<keyword evidence="2" id="KW-0808">Transferase</keyword>
<evidence type="ECO:0000313" key="5">
    <source>
        <dbReference type="Proteomes" id="UP000285865"/>
    </source>
</evidence>
<keyword evidence="1" id="KW-0489">Methyltransferase</keyword>
<reference evidence="4 5" key="1">
    <citation type="submission" date="2018-08" db="EMBL/GenBank/DDBJ databases">
        <title>A genome reference for cultivated species of the human gut microbiota.</title>
        <authorList>
            <person name="Zou Y."/>
            <person name="Xue W."/>
            <person name="Luo G."/>
        </authorList>
    </citation>
    <scope>NUCLEOTIDE SEQUENCE [LARGE SCALE GENOMIC DNA]</scope>
    <source>
        <strain evidence="4 5">AM16-11</strain>
    </source>
</reference>
<dbReference type="SUPFAM" id="SSF53335">
    <property type="entry name" value="S-adenosyl-L-methionine-dependent methyltransferases"/>
    <property type="match status" value="1"/>
</dbReference>
<evidence type="ECO:0000256" key="3">
    <source>
        <dbReference type="ARBA" id="ARBA00022691"/>
    </source>
</evidence>
<dbReference type="Pfam" id="PF02086">
    <property type="entry name" value="MethyltransfD12"/>
    <property type="match status" value="1"/>
</dbReference>
<evidence type="ECO:0008006" key="6">
    <source>
        <dbReference type="Google" id="ProtNLM"/>
    </source>
</evidence>
<name>A0A414ZQY8_9FIRM</name>
<protein>
    <recommendedName>
        <fullName evidence="6">DNA adenine methylase</fullName>
    </recommendedName>
</protein>
<dbReference type="GO" id="GO:0009007">
    <property type="term" value="F:site-specific DNA-methyltransferase (adenine-specific) activity"/>
    <property type="evidence" value="ECO:0007669"/>
    <property type="project" value="UniProtKB-EC"/>
</dbReference>
<accession>A0A414ZQY8</accession>
<dbReference type="InterPro" id="IPR012327">
    <property type="entry name" value="MeTrfase_D12"/>
</dbReference>
<dbReference type="RefSeq" id="WP_118257158.1">
    <property type="nucleotide sequence ID" value="NZ_QRKN01000001.1"/>
</dbReference>
<dbReference type="Proteomes" id="UP000285865">
    <property type="component" value="Unassembled WGS sequence"/>
</dbReference>
<comment type="caution">
    <text evidence="4">The sequence shown here is derived from an EMBL/GenBank/DDBJ whole genome shotgun (WGS) entry which is preliminary data.</text>
</comment>
<evidence type="ECO:0000313" key="4">
    <source>
        <dbReference type="EMBL" id="RHI25682.1"/>
    </source>
</evidence>
<dbReference type="AlphaFoldDB" id="A0A414ZQY8"/>
<proteinExistence type="predicted"/>
<sequence>MVYQGSKNRLAKFLVPIIQKYIDDNNIKTYIEPMCGGANLIDKIKCDKRIGADINEELIALLKYA</sequence>
<gene>
    <name evidence="4" type="ORF">DW172_03085</name>
</gene>
<dbReference type="GO" id="GO:0032259">
    <property type="term" value="P:methylation"/>
    <property type="evidence" value="ECO:0007669"/>
    <property type="project" value="UniProtKB-KW"/>
</dbReference>
<dbReference type="EMBL" id="QRKN01000001">
    <property type="protein sequence ID" value="RHI25682.1"/>
    <property type="molecule type" value="Genomic_DNA"/>
</dbReference>
<evidence type="ECO:0000256" key="2">
    <source>
        <dbReference type="ARBA" id="ARBA00022679"/>
    </source>
</evidence>
<dbReference type="Gene3D" id="3.40.50.150">
    <property type="entry name" value="Vaccinia Virus protein VP39"/>
    <property type="match status" value="1"/>
</dbReference>
<dbReference type="GO" id="GO:0009307">
    <property type="term" value="P:DNA restriction-modification system"/>
    <property type="evidence" value="ECO:0007669"/>
    <property type="project" value="InterPro"/>
</dbReference>
<keyword evidence="3" id="KW-0949">S-adenosyl-L-methionine</keyword>
<dbReference type="InterPro" id="IPR029063">
    <property type="entry name" value="SAM-dependent_MTases_sf"/>
</dbReference>
<evidence type="ECO:0000256" key="1">
    <source>
        <dbReference type="ARBA" id="ARBA00022603"/>
    </source>
</evidence>
<organism evidence="4 5">
    <name type="scientific">Agathobacter rectalis</name>
    <dbReference type="NCBI Taxonomy" id="39491"/>
    <lineage>
        <taxon>Bacteria</taxon>
        <taxon>Bacillati</taxon>
        <taxon>Bacillota</taxon>
        <taxon>Clostridia</taxon>
        <taxon>Lachnospirales</taxon>
        <taxon>Lachnospiraceae</taxon>
        <taxon>Agathobacter</taxon>
    </lineage>
</organism>